<evidence type="ECO:0000256" key="1">
    <source>
        <dbReference type="SAM" id="MobiDB-lite"/>
    </source>
</evidence>
<feature type="compositionally biased region" description="Polar residues" evidence="1">
    <location>
        <begin position="21"/>
        <end position="38"/>
    </location>
</feature>
<evidence type="ECO:0000313" key="2">
    <source>
        <dbReference type="EMBL" id="KUM51254.1"/>
    </source>
</evidence>
<dbReference type="AlphaFoldDB" id="A0A101M5E0"/>
<organism evidence="2">
    <name type="scientific">Picea glauca</name>
    <name type="common">White spruce</name>
    <name type="synonym">Pinus glauca</name>
    <dbReference type="NCBI Taxonomy" id="3330"/>
    <lineage>
        <taxon>Eukaryota</taxon>
        <taxon>Viridiplantae</taxon>
        <taxon>Streptophyta</taxon>
        <taxon>Embryophyta</taxon>
        <taxon>Tracheophyta</taxon>
        <taxon>Spermatophyta</taxon>
        <taxon>Pinopsida</taxon>
        <taxon>Pinidae</taxon>
        <taxon>Conifers I</taxon>
        <taxon>Pinales</taxon>
        <taxon>Pinaceae</taxon>
        <taxon>Picea</taxon>
    </lineage>
</organism>
<dbReference type="EMBL" id="LKAM01000001">
    <property type="protein sequence ID" value="KUM51254.1"/>
    <property type="molecule type" value="Genomic_DNA"/>
</dbReference>
<name>A0A101M5E0_PICGL</name>
<accession>A0A101M5E0</accession>
<keyword evidence="2" id="KW-0496">Mitochondrion</keyword>
<reference evidence="2" key="1">
    <citation type="journal article" date="2015" name="Genome Biol. Evol.">
        <title>Organellar Genomes of White Spruce (Picea glauca): Assembly and Annotation.</title>
        <authorList>
            <person name="Jackman S.D."/>
            <person name="Warren R.L."/>
            <person name="Gibb E.A."/>
            <person name="Vandervalk B.P."/>
            <person name="Mohamadi H."/>
            <person name="Chu J."/>
            <person name="Raymond A."/>
            <person name="Pleasance S."/>
            <person name="Coope R."/>
            <person name="Wildung M.R."/>
            <person name="Ritland C.E."/>
            <person name="Bousquet J."/>
            <person name="Jones S.J."/>
            <person name="Bohlmann J."/>
            <person name="Birol I."/>
        </authorList>
    </citation>
    <scope>NUCLEOTIDE SEQUENCE [LARGE SCALE GENOMIC DNA]</scope>
    <source>
        <tissue evidence="2">Flushing bud</tissue>
    </source>
</reference>
<sequence length="38" mass="3866">MEVGRTISLASGCPSIAPAPQSGSINRQAISSSVHEAR</sequence>
<geneLocation type="mitochondrion" evidence="2"/>
<protein>
    <submittedName>
        <fullName evidence="2">Uncharacterized protein</fullName>
    </submittedName>
</protein>
<feature type="region of interest" description="Disordered" evidence="1">
    <location>
        <begin position="1"/>
        <end position="38"/>
    </location>
</feature>
<proteinExistence type="predicted"/>
<comment type="caution">
    <text evidence="2">The sequence shown here is derived from an EMBL/GenBank/DDBJ whole genome shotgun (WGS) entry which is preliminary data.</text>
</comment>
<gene>
    <name evidence="2" type="ORF">ABT39_MTgene1101</name>
</gene>